<dbReference type="RefSeq" id="WP_262068995.1">
    <property type="nucleotide sequence ID" value="NZ_JAMXOC010000009.1"/>
</dbReference>
<dbReference type="InterPro" id="IPR028979">
    <property type="entry name" value="Ser_kin/Pase_Hpr-like_N_sf"/>
</dbReference>
<dbReference type="InterPro" id="IPR010766">
    <property type="entry name" value="DRTGG"/>
</dbReference>
<dbReference type="Gene3D" id="3.90.1640.10">
    <property type="entry name" value="inorganic pyrophosphatase (n-terminal core)"/>
    <property type="match status" value="2"/>
</dbReference>
<dbReference type="InterPro" id="IPR001667">
    <property type="entry name" value="DDH_dom"/>
</dbReference>
<dbReference type="Pfam" id="PF02833">
    <property type="entry name" value="DHHA2"/>
    <property type="match status" value="1"/>
</dbReference>
<dbReference type="Gene3D" id="3.90.1280.20">
    <property type="match status" value="1"/>
</dbReference>
<dbReference type="PANTHER" id="PTHR12112:SF22">
    <property type="entry name" value="MANGANESE-DEPENDENT INORGANIC PYROPHOSPHATASE-RELATED"/>
    <property type="match status" value="1"/>
</dbReference>
<comment type="caution">
    <text evidence="10">The sequence shown here is derived from an EMBL/GenBank/DDBJ whole genome shotgun (WGS) entry which is preliminary data.</text>
</comment>
<dbReference type="SUPFAM" id="SSF54631">
    <property type="entry name" value="CBS-domain pair"/>
    <property type="match status" value="1"/>
</dbReference>
<evidence type="ECO:0000256" key="5">
    <source>
        <dbReference type="ARBA" id="ARBA00023211"/>
    </source>
</evidence>
<sequence length="545" mass="60204">MSKVIYVVGHKNPDTDSICSAIAYANLKNLISDNEYLPKKAGHINDETAYVLNKFKVKAPSTLANVRLQVKDIDIHDITGVSPRVSIREAWQQMKQENVKALPVLEGEELVGIISTGDIARSYMDVYENSSLADAGTQYKTIAQTLDGEVLTGNPHGKFMAGKVAIGTSDTERIAEFVEKDDLVIVGNREDAQRCAVEEDVSCMVVCGNAQVSEEVRALAEEKCIVIIRTAFDSFNAVRLINQSIPVKQFMSKGPFVSFRMNEYVDDIKEVMASKKFRDFPILDKSGRFKGFISRRRFMNSRKKKVILVDHNEKSQAIEGIGEAEILEIIDHHRLASIETMNPVYFRNQPVGCTATIVSQMYDEHGIVPDQTTAGLLCAAIISDTLLFRSPTCTPVDELTAKRLAGLAGIDMAEMAKAMFKAGSALNDKSPEEIVTLDFKQFTVDKTTFGIGQCSSMSSEELADIRQKVEPIMEKVLEKKKLSLLYLMLTNIVEETSLVICAGKGAKELLIASFELAEDAEDVILKGVVSRKKQVTPAVIEALQQ</sequence>
<dbReference type="SMART" id="SM00116">
    <property type="entry name" value="CBS"/>
    <property type="match status" value="2"/>
</dbReference>
<dbReference type="InterPro" id="IPR038222">
    <property type="entry name" value="DHHA2_dom_sf"/>
</dbReference>
<evidence type="ECO:0000256" key="2">
    <source>
        <dbReference type="ARBA" id="ARBA00012146"/>
    </source>
</evidence>
<dbReference type="GO" id="GO:0004427">
    <property type="term" value="F:inorganic diphosphate phosphatase activity"/>
    <property type="evidence" value="ECO:0007669"/>
    <property type="project" value="UniProtKB-EC"/>
</dbReference>
<evidence type="ECO:0000256" key="6">
    <source>
        <dbReference type="ARBA" id="ARBA00032535"/>
    </source>
</evidence>
<evidence type="ECO:0000256" key="1">
    <source>
        <dbReference type="ARBA" id="ARBA00001936"/>
    </source>
</evidence>
<keyword evidence="5" id="KW-0464">Manganese</keyword>
<evidence type="ECO:0000256" key="3">
    <source>
        <dbReference type="ARBA" id="ARBA00022723"/>
    </source>
</evidence>
<evidence type="ECO:0000259" key="9">
    <source>
        <dbReference type="PROSITE" id="PS51371"/>
    </source>
</evidence>
<dbReference type="PROSITE" id="PS51371">
    <property type="entry name" value="CBS"/>
    <property type="match status" value="2"/>
</dbReference>
<dbReference type="Gene3D" id="3.40.1390.20">
    <property type="entry name" value="HprK N-terminal domain-like"/>
    <property type="match status" value="1"/>
</dbReference>
<dbReference type="EC" id="3.6.1.1" evidence="2"/>
<organism evidence="10 11">
    <name type="scientific">Ohessyouella blattaphilus</name>
    <dbReference type="NCBI Taxonomy" id="2949333"/>
    <lineage>
        <taxon>Bacteria</taxon>
        <taxon>Bacillati</taxon>
        <taxon>Bacillota</taxon>
        <taxon>Clostridia</taxon>
        <taxon>Lachnospirales</taxon>
        <taxon>Lachnospiraceae</taxon>
        <taxon>Ohessyouella</taxon>
    </lineage>
</organism>
<reference evidence="10 11" key="1">
    <citation type="journal article" date="2022" name="Genome Biol. Evol.">
        <title>Host diet, physiology and behaviors set the stage for Lachnospiraceae cladogenesis.</title>
        <authorList>
            <person name="Vera-Ponce De Leon A."/>
            <person name="Schneider M."/>
            <person name="Jahnes B.C."/>
            <person name="Sadowski V."/>
            <person name="Camuy-Velez L.A."/>
            <person name="Duan J."/>
            <person name="Sabree Z.L."/>
        </authorList>
    </citation>
    <scope>NUCLEOTIDE SEQUENCE [LARGE SCALE GENOMIC DNA]</scope>
    <source>
        <strain evidence="10 11">PAL227</strain>
    </source>
</reference>
<comment type="cofactor">
    <cofactor evidence="1">
        <name>Mn(2+)</name>
        <dbReference type="ChEBI" id="CHEBI:29035"/>
    </cofactor>
</comment>
<evidence type="ECO:0000313" key="11">
    <source>
        <dbReference type="Proteomes" id="UP001523565"/>
    </source>
</evidence>
<dbReference type="NCBIfam" id="NF011442">
    <property type="entry name" value="PRK14869.1-4"/>
    <property type="match status" value="1"/>
</dbReference>
<dbReference type="SMART" id="SM01131">
    <property type="entry name" value="DHHA2"/>
    <property type="match status" value="1"/>
</dbReference>
<dbReference type="InterPro" id="IPR046342">
    <property type="entry name" value="CBS_dom_sf"/>
</dbReference>
<dbReference type="InterPro" id="IPR038763">
    <property type="entry name" value="DHH_sf"/>
</dbReference>
<keyword evidence="8" id="KW-0129">CBS domain</keyword>
<feature type="domain" description="CBS" evidence="9">
    <location>
        <begin position="74"/>
        <end position="131"/>
    </location>
</feature>
<evidence type="ECO:0000256" key="8">
    <source>
        <dbReference type="PROSITE-ProRule" id="PRU00703"/>
    </source>
</evidence>
<evidence type="ECO:0000256" key="7">
    <source>
        <dbReference type="ARBA" id="ARBA00047820"/>
    </source>
</evidence>
<dbReference type="Pfam" id="PF01368">
    <property type="entry name" value="DHH"/>
    <property type="match status" value="1"/>
</dbReference>
<keyword evidence="4 10" id="KW-0378">Hydrolase</keyword>
<dbReference type="PANTHER" id="PTHR12112">
    <property type="entry name" value="BNIP - RELATED"/>
    <property type="match status" value="1"/>
</dbReference>
<dbReference type="SUPFAM" id="SSF75138">
    <property type="entry name" value="HprK N-terminal domain-like"/>
    <property type="match status" value="1"/>
</dbReference>
<dbReference type="Proteomes" id="UP001523565">
    <property type="component" value="Unassembled WGS sequence"/>
</dbReference>
<protein>
    <recommendedName>
        <fullName evidence="2">inorganic diphosphatase</fullName>
        <ecNumber evidence="2">3.6.1.1</ecNumber>
    </recommendedName>
    <alternativeName>
        <fullName evidence="6">Pyrophosphate phospho-hydrolase</fullName>
    </alternativeName>
</protein>
<dbReference type="Gene3D" id="3.10.310.20">
    <property type="entry name" value="DHHA2 domain"/>
    <property type="match status" value="1"/>
</dbReference>
<gene>
    <name evidence="10" type="ORF">NK118_07615</name>
</gene>
<feature type="domain" description="CBS" evidence="9">
    <location>
        <begin position="251"/>
        <end position="309"/>
    </location>
</feature>
<dbReference type="InterPro" id="IPR000644">
    <property type="entry name" value="CBS_dom"/>
</dbReference>
<proteinExistence type="predicted"/>
<dbReference type="SUPFAM" id="SSF64182">
    <property type="entry name" value="DHH phosphoesterases"/>
    <property type="match status" value="1"/>
</dbReference>
<dbReference type="EMBL" id="JAMZFV010000009">
    <property type="protein sequence ID" value="MCP1110114.1"/>
    <property type="molecule type" value="Genomic_DNA"/>
</dbReference>
<accession>A0ABT1EHE0</accession>
<keyword evidence="11" id="KW-1185">Reference proteome</keyword>
<evidence type="ECO:0000313" key="10">
    <source>
        <dbReference type="EMBL" id="MCP1110114.1"/>
    </source>
</evidence>
<dbReference type="NCBIfam" id="NF011443">
    <property type="entry name" value="PRK14869.1-5"/>
    <property type="match status" value="1"/>
</dbReference>
<dbReference type="InterPro" id="IPR004097">
    <property type="entry name" value="DHHA2"/>
</dbReference>
<keyword evidence="3" id="KW-0479">Metal-binding</keyword>
<comment type="catalytic activity">
    <reaction evidence="7">
        <text>diphosphate + H2O = 2 phosphate + H(+)</text>
        <dbReference type="Rhea" id="RHEA:24576"/>
        <dbReference type="ChEBI" id="CHEBI:15377"/>
        <dbReference type="ChEBI" id="CHEBI:15378"/>
        <dbReference type="ChEBI" id="CHEBI:33019"/>
        <dbReference type="ChEBI" id="CHEBI:43474"/>
        <dbReference type="EC" id="3.6.1.1"/>
    </reaction>
</comment>
<dbReference type="Pfam" id="PF07085">
    <property type="entry name" value="DRTGG"/>
    <property type="match status" value="1"/>
</dbReference>
<name>A0ABT1EHE0_9FIRM</name>
<evidence type="ECO:0000256" key="4">
    <source>
        <dbReference type="ARBA" id="ARBA00022801"/>
    </source>
</evidence>
<dbReference type="Pfam" id="PF00571">
    <property type="entry name" value="CBS"/>
    <property type="match status" value="2"/>
</dbReference>